<protein>
    <recommendedName>
        <fullName evidence="3">SCP2 domain-containing protein</fullName>
    </recommendedName>
</protein>
<reference evidence="1 2" key="1">
    <citation type="submission" date="2017-04" db="EMBL/GenBank/DDBJ databases">
        <title>Novel microbial lineages endemic to geothermal iron-oxide mats fill important gaps in the evolutionary history of Archaea.</title>
        <authorList>
            <person name="Jay Z.J."/>
            <person name="Beam J.P."/>
            <person name="Dlakic M."/>
            <person name="Rusch D.B."/>
            <person name="Kozubal M.A."/>
            <person name="Inskeep W.P."/>
        </authorList>
    </citation>
    <scope>NUCLEOTIDE SEQUENCE [LARGE SCALE GENOMIC DNA]</scope>
    <source>
        <strain evidence="1">OSP_D</strain>
    </source>
</reference>
<accession>A0A2R6AZD2</accession>
<evidence type="ECO:0008006" key="3">
    <source>
        <dbReference type="Google" id="ProtNLM"/>
    </source>
</evidence>
<dbReference type="SUPFAM" id="SSF55718">
    <property type="entry name" value="SCP-like"/>
    <property type="match status" value="1"/>
</dbReference>
<comment type="caution">
    <text evidence="1">The sequence shown here is derived from an EMBL/GenBank/DDBJ whole genome shotgun (WGS) entry which is preliminary data.</text>
</comment>
<name>A0A2R6AZD2_9ARCH</name>
<proteinExistence type="predicted"/>
<gene>
    <name evidence="1" type="ORF">B9Q03_03700</name>
</gene>
<dbReference type="Proteomes" id="UP000240322">
    <property type="component" value="Unassembled WGS sequence"/>
</dbReference>
<dbReference type="Gene3D" id="3.30.1050.10">
    <property type="entry name" value="SCP2 sterol-binding domain"/>
    <property type="match status" value="1"/>
</dbReference>
<dbReference type="EMBL" id="NEXE01000021">
    <property type="protein sequence ID" value="PSN91638.1"/>
    <property type="molecule type" value="Genomic_DNA"/>
</dbReference>
<organism evidence="1 2">
    <name type="scientific">Candidatus Marsarchaeota G2 archaeon OSP_D</name>
    <dbReference type="NCBI Taxonomy" id="1978157"/>
    <lineage>
        <taxon>Archaea</taxon>
        <taxon>Candidatus Marsarchaeota</taxon>
        <taxon>Candidatus Marsarchaeota group 2</taxon>
    </lineage>
</organism>
<dbReference type="InterPro" id="IPR036527">
    <property type="entry name" value="SCP2_sterol-bd_dom_sf"/>
</dbReference>
<evidence type="ECO:0000313" key="2">
    <source>
        <dbReference type="Proteomes" id="UP000240322"/>
    </source>
</evidence>
<evidence type="ECO:0000313" key="1">
    <source>
        <dbReference type="EMBL" id="PSN91638.1"/>
    </source>
</evidence>
<dbReference type="AlphaFoldDB" id="A0A2R6AZD2"/>
<sequence>MAVFPSPEWLDNYVEALNSDPEFSRSTKGWVWVILFIVEEDGSKRSPGFLVEVADGVCRRHKYYVDAGSVNSPYRLWGPRQAWLDLIQGRIDPTKALGQGRIHVSANQATLGRFVETAKTLLSCLAAVQSDT</sequence>